<dbReference type="SUPFAM" id="SSF57567">
    <property type="entry name" value="Serine protease inhibitors"/>
    <property type="match status" value="4"/>
</dbReference>
<organism evidence="9 10">
    <name type="scientific">Umbra pygmaea</name>
    <name type="common">Eastern mudminnow</name>
    <dbReference type="NCBI Taxonomy" id="75934"/>
    <lineage>
        <taxon>Eukaryota</taxon>
        <taxon>Metazoa</taxon>
        <taxon>Chordata</taxon>
        <taxon>Craniata</taxon>
        <taxon>Vertebrata</taxon>
        <taxon>Euteleostomi</taxon>
        <taxon>Actinopterygii</taxon>
        <taxon>Neopterygii</taxon>
        <taxon>Teleostei</taxon>
        <taxon>Protacanthopterygii</taxon>
        <taxon>Esociformes</taxon>
        <taxon>Umbridae</taxon>
        <taxon>Umbra</taxon>
    </lineage>
</organism>
<dbReference type="Pfam" id="PF01826">
    <property type="entry name" value="TIL"/>
    <property type="match status" value="3"/>
</dbReference>
<feature type="non-terminal residue" evidence="9">
    <location>
        <position position="1"/>
    </location>
</feature>
<dbReference type="InterPro" id="IPR044004">
    <property type="entry name" value="TSP1_spondin_dom"/>
</dbReference>
<dbReference type="FunFam" id="2.20.100.10:FF:000007">
    <property type="entry name" value="Thrombospondin 1"/>
    <property type="match status" value="1"/>
</dbReference>
<dbReference type="InterPro" id="IPR052065">
    <property type="entry name" value="Compl_asym_regulator"/>
</dbReference>
<dbReference type="PANTHER" id="PTHR22906">
    <property type="entry name" value="PROPERDIN"/>
    <property type="match status" value="1"/>
</dbReference>
<dbReference type="Gene3D" id="2.20.100.10">
    <property type="entry name" value="Thrombospondin type-1 (TSP1) repeat"/>
    <property type="match status" value="8"/>
</dbReference>
<evidence type="ECO:0000256" key="1">
    <source>
        <dbReference type="ARBA" id="ARBA00022729"/>
    </source>
</evidence>
<evidence type="ECO:0000256" key="6">
    <source>
        <dbReference type="SAM" id="MobiDB-lite"/>
    </source>
</evidence>
<feature type="compositionally biased region" description="Low complexity" evidence="6">
    <location>
        <begin position="481"/>
        <end position="493"/>
    </location>
</feature>
<feature type="domain" description="CTCK" evidence="7">
    <location>
        <begin position="996"/>
        <end position="1083"/>
    </location>
</feature>
<dbReference type="PROSITE" id="PS50184">
    <property type="entry name" value="VWFC_2"/>
    <property type="match status" value="1"/>
</dbReference>
<accession>A0ABD0XEI9</accession>
<dbReference type="InterPro" id="IPR002919">
    <property type="entry name" value="TIL_dom"/>
</dbReference>
<dbReference type="Pfam" id="PF19028">
    <property type="entry name" value="TSP1_spondin"/>
    <property type="match status" value="1"/>
</dbReference>
<name>A0ABD0XEI9_UMBPY</name>
<comment type="caution">
    <text evidence="9">The sequence shown here is derived from an EMBL/GenBank/DDBJ whole genome shotgun (WGS) entry which is preliminary data.</text>
</comment>
<dbReference type="EMBL" id="JAGEUA010000002">
    <property type="protein sequence ID" value="KAL1006349.1"/>
    <property type="molecule type" value="Genomic_DNA"/>
</dbReference>
<gene>
    <name evidence="9" type="ORF">UPYG_G00071200</name>
</gene>
<evidence type="ECO:0000259" key="8">
    <source>
        <dbReference type="PROSITE" id="PS50184"/>
    </source>
</evidence>
<dbReference type="PANTHER" id="PTHR22906:SF21">
    <property type="entry name" value="SEMA DOMAIN-CONTAINING PROTEIN"/>
    <property type="match status" value="1"/>
</dbReference>
<evidence type="ECO:0008006" key="11">
    <source>
        <dbReference type="Google" id="ProtNLM"/>
    </source>
</evidence>
<keyword evidence="2" id="KW-0677">Repeat</keyword>
<dbReference type="FunFam" id="2.10.25.10:FF:000055">
    <property type="entry name" value="alpha-tectorin isoform X1"/>
    <property type="match status" value="1"/>
</dbReference>
<evidence type="ECO:0000256" key="3">
    <source>
        <dbReference type="ARBA" id="ARBA00023157"/>
    </source>
</evidence>
<sequence length="1090" mass="118820">AGCTWSSWSKWASCSTSCGRGQRSRFRSQIPEGEGAGCNFEEVQHKSCDPGPCPPLCVHDNQELTVGDTWLQGECKQCTCTPEGDYCQDIDCQVDGGWTPWSVWSDCPVTCGRGNQIRSRACINPPPRNNGTYCDGPEREAQDCHAPPCLDDLCPWSPWSFCSRSCGAGVVSRRRTCACKEEGDDTCPPEVEEERNREETQLCYKRPCPDCPMSEWTEWSACLCASPRQQRHRAPLSPATGGQHCSLLDTQSRTCRLDHCDVSCEQPFQYSACGAPCEKQCVLQGQKEPCAGLRECTPGCYCPEGLLQQNATCVPPEHCGCVHLQHLDSGKPLSVIVPQGATVPMGCSTCLCHDGTLHCDLRECEVILSEWSEWTPCSPCMTASSLLPPSSPVGGTAALVSVQRRYRACLDLDSGRPVSGKEAEEQCLGKLQEDRLCPDPKVCRDVCHWSVWSTWSVCQEPCSGGVRQRHRQPQASPPGPQCRRQQTQSQSCNTGLCPGERCEDRERVYHVSCANQCPRSCSDLWEHVQCLQRACHPGCRCPEGWLLQDGGCVEVSECRCGFPMGNGTLEMHPAENVTMDCNTCICENGTLVCTELPCPVYQPWGSWGACSVSCGLGQRTRTRDCSDTEGGPPCAGTVHTEVCLQPPCPAGCLLTEWSSWSECSASCGGGVSVRNKTVLQEPQPGGQECSTPLEQHTACNTNSCLPACPWGQVFSQCAGGCPYSCEDLWPENQCVPGPCSPGCSCPPGMVLHNGSCVLHDMCPCSTRFVQGTMNITLDDPTEEVPPGTVLNHLCNTCVCKGGVLNCTEDPCDADCEWGSWSEWTPCSVSCGSGQRTSSRAVFQPRQYEGAECEGLAQRTATCRGPDCSCPIGERWVRSVPEALSVCERSCEEIYLTSPLNCSSSEGCVCEEGGYRNPEGRCVIPALCPCDDKEALKEAGSEWEEGCSKCRCVNGQKRCQSRCPLLQCEEGEVKVEEPGSCCPVCRKEFPGEPTAECRRHTEVRNITKGDCRLDNVEVSYCRGRCLSKTDVILEEPYLHSLCDCCSYRLDPDSPVRFLSLLCDSGDSEPVVLPVIHSCECTSCQGGDLSRR</sequence>
<keyword evidence="1" id="KW-0732">Signal</keyword>
<dbReference type="InterPro" id="IPR036383">
    <property type="entry name" value="TSP1_rpt_sf"/>
</dbReference>
<evidence type="ECO:0000256" key="5">
    <source>
        <dbReference type="PROSITE-ProRule" id="PRU00039"/>
    </source>
</evidence>
<dbReference type="SUPFAM" id="SSF82895">
    <property type="entry name" value="TSP-1 type 1 repeat"/>
    <property type="match status" value="8"/>
</dbReference>
<evidence type="ECO:0000313" key="9">
    <source>
        <dbReference type="EMBL" id="KAL1006349.1"/>
    </source>
</evidence>
<keyword evidence="10" id="KW-1185">Reference proteome</keyword>
<dbReference type="Pfam" id="PF00090">
    <property type="entry name" value="TSP_1"/>
    <property type="match status" value="7"/>
</dbReference>
<feature type="domain" description="VWFC" evidence="8">
    <location>
        <begin position="929"/>
        <end position="985"/>
    </location>
</feature>
<keyword evidence="3" id="KW-1015">Disulfide bond</keyword>
<evidence type="ECO:0000313" key="10">
    <source>
        <dbReference type="Proteomes" id="UP001557470"/>
    </source>
</evidence>
<keyword evidence="4" id="KW-0325">Glycoprotein</keyword>
<dbReference type="InterPro" id="IPR000884">
    <property type="entry name" value="TSP1_rpt"/>
</dbReference>
<reference evidence="9 10" key="1">
    <citation type="submission" date="2024-06" db="EMBL/GenBank/DDBJ databases">
        <authorList>
            <person name="Pan Q."/>
            <person name="Wen M."/>
            <person name="Jouanno E."/>
            <person name="Zahm M."/>
            <person name="Klopp C."/>
            <person name="Cabau C."/>
            <person name="Louis A."/>
            <person name="Berthelot C."/>
            <person name="Parey E."/>
            <person name="Roest Crollius H."/>
            <person name="Montfort J."/>
            <person name="Robinson-Rechavi M."/>
            <person name="Bouchez O."/>
            <person name="Lampietro C."/>
            <person name="Lopez Roques C."/>
            <person name="Donnadieu C."/>
            <person name="Postlethwait J."/>
            <person name="Bobe J."/>
            <person name="Verreycken H."/>
            <person name="Guiguen Y."/>
        </authorList>
    </citation>
    <scope>NUCLEOTIDE SEQUENCE [LARGE SCALE GENOMIC DNA]</scope>
    <source>
        <strain evidence="9">Up_M1</strain>
        <tissue evidence="9">Testis</tissue>
    </source>
</reference>
<dbReference type="PROSITE" id="PS01208">
    <property type="entry name" value="VWFC_1"/>
    <property type="match status" value="1"/>
</dbReference>
<dbReference type="FunFam" id="2.10.25.10:FF:000217">
    <property type="entry name" value="SCO-spondin"/>
    <property type="match status" value="1"/>
</dbReference>
<feature type="region of interest" description="Disordered" evidence="6">
    <location>
        <begin position="469"/>
        <end position="493"/>
    </location>
</feature>
<comment type="caution">
    <text evidence="5">Lacks conserved residue(s) required for the propagation of feature annotation.</text>
</comment>
<proteinExistence type="predicted"/>
<dbReference type="SMART" id="SM00209">
    <property type="entry name" value="TSP1"/>
    <property type="match status" value="9"/>
</dbReference>
<dbReference type="PROSITE" id="PS50092">
    <property type="entry name" value="TSP1"/>
    <property type="match status" value="9"/>
</dbReference>
<dbReference type="Gene3D" id="2.10.25.10">
    <property type="entry name" value="Laminin"/>
    <property type="match status" value="4"/>
</dbReference>
<dbReference type="AlphaFoldDB" id="A0ABD0XEI9"/>
<dbReference type="InterPro" id="IPR001007">
    <property type="entry name" value="VWF_dom"/>
</dbReference>
<dbReference type="InterPro" id="IPR036084">
    <property type="entry name" value="Ser_inhib-like_sf"/>
</dbReference>
<dbReference type="InterPro" id="IPR006207">
    <property type="entry name" value="Cys_knot_C"/>
</dbReference>
<evidence type="ECO:0000256" key="2">
    <source>
        <dbReference type="ARBA" id="ARBA00022737"/>
    </source>
</evidence>
<dbReference type="CDD" id="cd19941">
    <property type="entry name" value="TIL"/>
    <property type="match status" value="3"/>
</dbReference>
<evidence type="ECO:0000259" key="7">
    <source>
        <dbReference type="PROSITE" id="PS01225"/>
    </source>
</evidence>
<dbReference type="PROSITE" id="PS01225">
    <property type="entry name" value="CTCK_2"/>
    <property type="match status" value="1"/>
</dbReference>
<dbReference type="Proteomes" id="UP001557470">
    <property type="component" value="Unassembled WGS sequence"/>
</dbReference>
<evidence type="ECO:0000256" key="4">
    <source>
        <dbReference type="ARBA" id="ARBA00023180"/>
    </source>
</evidence>
<dbReference type="SMART" id="SM00214">
    <property type="entry name" value="VWC"/>
    <property type="match status" value="2"/>
</dbReference>
<protein>
    <recommendedName>
        <fullName evidence="11">SCO-spondin</fullName>
    </recommendedName>
</protein>